<evidence type="ECO:0000259" key="3">
    <source>
        <dbReference type="Pfam" id="PF02397"/>
    </source>
</evidence>
<keyword evidence="2" id="KW-0812">Transmembrane</keyword>
<dbReference type="AlphaFoldDB" id="A0A6S6TCD3"/>
<keyword evidence="4" id="KW-0808">Transferase</keyword>
<gene>
    <name evidence="4" type="ORF">HELGO_WM15270</name>
</gene>
<comment type="similarity">
    <text evidence="1">Belongs to the bacterial sugar transferase family.</text>
</comment>
<dbReference type="PANTHER" id="PTHR30576:SF0">
    <property type="entry name" value="UNDECAPRENYL-PHOSPHATE N-ACETYLGALACTOSAMINYL 1-PHOSPHATE TRANSFERASE-RELATED"/>
    <property type="match status" value="1"/>
</dbReference>
<dbReference type="EMBL" id="CACVAU010000040">
    <property type="protein sequence ID" value="CAA6812556.1"/>
    <property type="molecule type" value="Genomic_DNA"/>
</dbReference>
<feature type="domain" description="Bacterial sugar transferase" evidence="3">
    <location>
        <begin position="120"/>
        <end position="300"/>
    </location>
</feature>
<accession>A0A6S6TCD3</accession>
<dbReference type="Gene3D" id="3.40.50.2300">
    <property type="match status" value="1"/>
</dbReference>
<dbReference type="PANTHER" id="PTHR30576">
    <property type="entry name" value="COLANIC BIOSYNTHESIS UDP-GLUCOSE LIPID CARRIER TRANSFERASE"/>
    <property type="match status" value="1"/>
</dbReference>
<dbReference type="InterPro" id="IPR003362">
    <property type="entry name" value="Bact_transf"/>
</dbReference>
<sequence length="305" mass="36332">MLILGEQHQFTEQELKTLHKKFKTIDFIKYKNMNIQEVINQISSITSNKHKIVLVLNTKAIVPDELLKYLTKLEKKGINYIGIQRFMEKYLYKCYIPSKLRDISFLENIQPFSRFQYIQKRTIDYGSSILLLLLTFPIMLYAVYRIKKESPGPIFFKQSRIGKQGEPFTCIKFRSMYANSEHNPYTQKNDKRIFPWGATMRKLRIDELPQIFNVLKGEMHFIGPRAEWDILVDNYEQKIPYYHERHIIRPGITGWAQVNYPYGENAFDAKQKLMYDLYYIKHWSLGIELKTIWKTFMVVLGKKGI</sequence>
<proteinExistence type="inferred from homology"/>
<evidence type="ECO:0000256" key="2">
    <source>
        <dbReference type="SAM" id="Phobius"/>
    </source>
</evidence>
<dbReference type="GO" id="GO:0016780">
    <property type="term" value="F:phosphotransferase activity, for other substituted phosphate groups"/>
    <property type="evidence" value="ECO:0007669"/>
    <property type="project" value="TreeGrafter"/>
</dbReference>
<keyword evidence="2" id="KW-1133">Transmembrane helix</keyword>
<evidence type="ECO:0000256" key="1">
    <source>
        <dbReference type="ARBA" id="ARBA00006464"/>
    </source>
</evidence>
<protein>
    <submittedName>
        <fullName evidence="4">UDP-glucose lipid carrier transferase</fullName>
    </submittedName>
</protein>
<organism evidence="4">
    <name type="scientific">uncultured Sulfurovum sp</name>
    <dbReference type="NCBI Taxonomy" id="269237"/>
    <lineage>
        <taxon>Bacteria</taxon>
        <taxon>Pseudomonadati</taxon>
        <taxon>Campylobacterota</taxon>
        <taxon>Epsilonproteobacteria</taxon>
        <taxon>Campylobacterales</taxon>
        <taxon>Sulfurovaceae</taxon>
        <taxon>Sulfurovum</taxon>
        <taxon>environmental samples</taxon>
    </lineage>
</organism>
<reference evidence="4" key="1">
    <citation type="submission" date="2020-01" db="EMBL/GenBank/DDBJ databases">
        <authorList>
            <person name="Meier V. D."/>
            <person name="Meier V D."/>
        </authorList>
    </citation>
    <scope>NUCLEOTIDE SEQUENCE</scope>
    <source>
        <strain evidence="4">HLG_WM_MAG_05</strain>
    </source>
</reference>
<keyword evidence="2" id="KW-0472">Membrane</keyword>
<dbReference type="Pfam" id="PF02397">
    <property type="entry name" value="Bac_transf"/>
    <property type="match status" value="1"/>
</dbReference>
<evidence type="ECO:0000313" key="4">
    <source>
        <dbReference type="EMBL" id="CAA6812556.1"/>
    </source>
</evidence>
<name>A0A6S6TCD3_9BACT</name>
<feature type="transmembrane region" description="Helical" evidence="2">
    <location>
        <begin position="123"/>
        <end position="144"/>
    </location>
</feature>